<reference evidence="1" key="1">
    <citation type="submission" date="2022-08" db="EMBL/GenBank/DDBJ databases">
        <title>Genome Sequence of Lecanicillium fungicola.</title>
        <authorList>
            <person name="Buettner E."/>
        </authorList>
    </citation>
    <scope>NUCLEOTIDE SEQUENCE</scope>
    <source>
        <strain evidence="1">Babe33</strain>
    </source>
</reference>
<proteinExistence type="predicted"/>
<comment type="caution">
    <text evidence="1">The sequence shown here is derived from an EMBL/GenBank/DDBJ whole genome shotgun (WGS) entry which is preliminary data.</text>
</comment>
<keyword evidence="2" id="KW-1185">Reference proteome</keyword>
<sequence length="187" mass="21024">MESSLQFSPQKVCYKDWLECTQLSFEWAESYDTKDWALLLSILSPTVRVNYASVNNFYHEALPAADFVAMMSSPGFLGDTNLDTQHLLGASKFRQVAADEIEGKWQIRAAHQRYEYAGQGGPRQGPTAMTKSGERVVLLTGHSHATITISYRKIAGVWKWAGIETDIRWNESGFDKMFTGFEAGQMP</sequence>
<accession>A0ACC1NIF7</accession>
<dbReference type="EMBL" id="JANJQO010000350">
    <property type="protein sequence ID" value="KAJ2978715.1"/>
    <property type="molecule type" value="Genomic_DNA"/>
</dbReference>
<protein>
    <submittedName>
        <fullName evidence="1">Uncharacterized protein</fullName>
    </submittedName>
</protein>
<evidence type="ECO:0000313" key="1">
    <source>
        <dbReference type="EMBL" id="KAJ2978715.1"/>
    </source>
</evidence>
<organism evidence="1 2">
    <name type="scientific">Zarea fungicola</name>
    <dbReference type="NCBI Taxonomy" id="93591"/>
    <lineage>
        <taxon>Eukaryota</taxon>
        <taxon>Fungi</taxon>
        <taxon>Dikarya</taxon>
        <taxon>Ascomycota</taxon>
        <taxon>Pezizomycotina</taxon>
        <taxon>Sordariomycetes</taxon>
        <taxon>Hypocreomycetidae</taxon>
        <taxon>Hypocreales</taxon>
        <taxon>Cordycipitaceae</taxon>
        <taxon>Zarea</taxon>
    </lineage>
</organism>
<dbReference type="Proteomes" id="UP001143910">
    <property type="component" value="Unassembled WGS sequence"/>
</dbReference>
<evidence type="ECO:0000313" key="2">
    <source>
        <dbReference type="Proteomes" id="UP001143910"/>
    </source>
</evidence>
<name>A0ACC1NIF7_9HYPO</name>
<gene>
    <name evidence="1" type="ORF">NQ176_g3665</name>
</gene>